<dbReference type="InterPro" id="IPR044736">
    <property type="entry name" value="Gid1/RanBPM/SPLA_SPRY"/>
</dbReference>
<feature type="region of interest" description="Disordered" evidence="4">
    <location>
        <begin position="997"/>
        <end position="1046"/>
    </location>
</feature>
<dbReference type="SMART" id="SM00248">
    <property type="entry name" value="ANK"/>
    <property type="match status" value="28"/>
</dbReference>
<feature type="repeat" description="ANK" evidence="3">
    <location>
        <begin position="929"/>
        <end position="952"/>
    </location>
</feature>
<keyword evidence="7" id="KW-1185">Reference proteome</keyword>
<dbReference type="InterPro" id="IPR002110">
    <property type="entry name" value="Ankyrin_rpt"/>
</dbReference>
<comment type="caution">
    <text evidence="6">The sequence shown here is derived from an EMBL/GenBank/DDBJ whole genome shotgun (WGS) entry which is preliminary data.</text>
</comment>
<feature type="repeat" description="ANK" evidence="3">
    <location>
        <begin position="1104"/>
        <end position="1127"/>
    </location>
</feature>
<dbReference type="GO" id="GO:0005737">
    <property type="term" value="C:cytoplasm"/>
    <property type="evidence" value="ECO:0007669"/>
    <property type="project" value="TreeGrafter"/>
</dbReference>
<sequence>MESSSKGPLPIVFLAHGLGGFVVKQALICAVEEPRYRGIALHISAALFFGVPHKATANLTWEYLYMRLLSGHPPVSRHPLRLAPQLVKELKYVSESFRILTCRIDVTNFYEGRDNPLIDAECSTMGKENVSCDDRHEELWRFAKGKANTDRAVEKILETRNTYNSLLHEFISKLSVLDSQIHQLHPAFETADTLDYELGRAALADWTSDPTVSILCISGLPGSGTTSLASWILGDLLERDKMQDITALSYVFSRSNPRTRSLFGLCLSLCRQLASFQPQLFSRVSAAAEFWTNHGFFITECLWILLRSMVMSLTEQGGSVYCLVCGIDQCVPSSADALQRMEELVKFGNGRFKLLYTQTMNENHLGFPGLGSKTRQRRCITLDSASQEIGLLKEQHIRSRIQDLIQENTVWDGVADSALTRAREYLSGSHLLIKVNMILLQWTTKGCTRKQLKEELEKFPRSLSDCYYEVIRTIKNDCRLWVLLGLRWIAYAARPIRPAELAVAVALGEISKPTQQQHDGERNYVSEIQDMLRSDILGDLYDCMAPLIKVENNRVSFIHATFRDHLLTTKPCFTSSELGATGDRKKDEDCHILYECLQYLEHVGELALASMSNSNSEYLFRMDHEYGLLAYATLYWPEHFLKTDSQKAAREFVLQFLKDDKRVGTWAALYQQLNLSLCKSSTSINNPLRIVCKFGLSSLVDDGIGLVEDLAKSEGGVGEDEKSKCFDLAVEHGHRDVVQTLLGMGIRSKDALGLAAARGFADIVERILTVDPQGINRTNRSGYAPIHHAICAGHKHVVSLLLERDADPDIRTIEDESNFVPSLWLLKPSGLVLDSASESDIDSNLGGSQQGTPINTIMASAWSETSLQLAALTGQVELIELLLSKSADLHALSSTGYDALKYAAVGGFVDTVTLLLRKGAERDKPSSTDGNTALHLAAIHGHVKVVEQLMQNARIEGHPVNMTNAEGLTPVHLAAQEGHLDVLNSIFGVMDNVQNSGSASATTADRGGGQSPRDHSPTSPTKPRRFSRRLDPVIRTRRRPTRELSPLRKGCATSMRRGLWIPANKDSCKSALELAVEKGYASVVRALLDRTTKKSLRKATIDDHGNTALHIAAKGGHSRAIELMLENPICARLFPVKSPKLKDRMTPLHQAARAGHTEVVKVLLCYDDHPDSQDRNGWTSLHHAASHGNLNCVDELLEHKSDTKMETKEGKTALHMAAKYGHFSVIRRLVSRDLETLWIRDGNSTTALDIIVARGILEEVEQFVQILEHHYGKDFERQGTPLHTAAAHRHIEVLRFLLNRGWKYNPRESDGRTPLHEAVQSGFLEGVECLLKDTTHCDVNAVDRDGNSPLHSAQQVDIVQTLLRAGAKNDEKNGGGETPLFLSAWRGKKRILQELLNSKPKPDIGTMDACRWTLLHAAYDSPRIIKLLLKHDANPDVQSEDGRTPLSLALARGYPETAKILIEFGADPNKSKGFSSSPLCCVFQIPSRNLAEMVKSLVERGADLLRKGKDGVTALHLAVRENKQEVVAYIVDTMNNKEPKEKINDLYSAAFCEAVSASDFNPNMAGFLLSQGFDVNKSTSFGFNALHAACAKGAVDAVKWLLNANVYINAKSSRYGTALCAAIEGTISIEDKVLLLLEHQGKPEIDLSNEDDPTPLQRAVSKGNASVVKLLVQHKADVNITRPGCDTPLNEAIAHRSIPPEIIEMLLKSGADIHKPGVKGMLPIHIAANSDRTGVMKLLVLNGANVRAKDNNGLTPLVYGLLNNNVDVVKFLLSQKAYDSNPNNVDTAGRTPPIVATIVGGISNLDQLLSGGFGTVKCLNAQDIYGKTALAYAAQMDRLEMVKMLIKGDANPCIADCRGYSPLYWAVRMSSQKITEAIIDAMSTLQGDTTEHWNIAIHGALASGKLQALERLLDRYDVDAEYSTPDGWTPLYTASMYKSQRMEDILRGKSGIGHEEDLPSLKRSSCWHPEDKHPGINIDPKNSGVLTTDGTNRYLNLTEINRPHNYGLARADFPMLPLLNNRVYYFEVTLHAVGKGFMAVGFCDDKASLNRMLGSDRGAWGFQSDNGNVYEDGRMFWRGEEYGQPYREAGITIGCGVNFDTNTSFYTRNGVVIGRAFLEVYGKLYPAVSLTFSEEGWRVSAVFPGEDGTSDDFVFKGDHEGEATLAGPMPLEETPSDLKEYSNGDESDVW</sequence>
<feature type="repeat" description="ANK" evidence="3">
    <location>
        <begin position="1143"/>
        <end position="1175"/>
    </location>
</feature>
<proteinExistence type="predicted"/>
<feature type="domain" description="B30.2/SPRY" evidence="5">
    <location>
        <begin position="1945"/>
        <end position="2148"/>
    </location>
</feature>
<dbReference type="EMBL" id="RYZI01000669">
    <property type="protein sequence ID" value="RWA03927.1"/>
    <property type="molecule type" value="Genomic_DNA"/>
</dbReference>
<dbReference type="InterPro" id="IPR056884">
    <property type="entry name" value="NPHP3-like_N"/>
</dbReference>
<dbReference type="InterPro" id="IPR036770">
    <property type="entry name" value="Ankyrin_rpt-contain_sf"/>
</dbReference>
<evidence type="ECO:0000313" key="7">
    <source>
        <dbReference type="Proteomes" id="UP000286045"/>
    </source>
</evidence>
<feature type="repeat" description="ANK" evidence="3">
    <location>
        <begin position="1277"/>
        <end position="1309"/>
    </location>
</feature>
<feature type="repeat" description="ANK" evidence="3">
    <location>
        <begin position="1310"/>
        <end position="1332"/>
    </location>
</feature>
<dbReference type="SMART" id="SM00449">
    <property type="entry name" value="SPRY"/>
    <property type="match status" value="1"/>
</dbReference>
<feature type="repeat" description="ANK" evidence="3">
    <location>
        <begin position="781"/>
        <end position="813"/>
    </location>
</feature>
<dbReference type="Pfam" id="PF24883">
    <property type="entry name" value="NPHP3_N"/>
    <property type="match status" value="1"/>
</dbReference>
<gene>
    <name evidence="6" type="ORF">EKO27_g11178</name>
</gene>
<feature type="repeat" description="ANK" evidence="3">
    <location>
        <begin position="1441"/>
        <end position="1473"/>
    </location>
</feature>
<feature type="repeat" description="ANK" evidence="3">
    <location>
        <begin position="1209"/>
        <end position="1232"/>
    </location>
</feature>
<feature type="repeat" description="ANK" evidence="3">
    <location>
        <begin position="1510"/>
        <end position="1542"/>
    </location>
</feature>
<dbReference type="InterPro" id="IPR043136">
    <property type="entry name" value="B30.2/SPRY_sf"/>
</dbReference>
<feature type="repeat" description="ANK" evidence="3">
    <location>
        <begin position="895"/>
        <end position="927"/>
    </location>
</feature>
<evidence type="ECO:0000256" key="3">
    <source>
        <dbReference type="PROSITE-ProRule" id="PRU00023"/>
    </source>
</evidence>
<dbReference type="Pfam" id="PF00023">
    <property type="entry name" value="Ank"/>
    <property type="match status" value="1"/>
</dbReference>
<accession>A0A439CP32</accession>
<dbReference type="STRING" id="363999.A0A439CP32"/>
<evidence type="ECO:0000313" key="6">
    <source>
        <dbReference type="EMBL" id="RWA03927.1"/>
    </source>
</evidence>
<dbReference type="InterPro" id="IPR013320">
    <property type="entry name" value="ConA-like_dom_sf"/>
</dbReference>
<dbReference type="PROSITE" id="PS50188">
    <property type="entry name" value="B302_SPRY"/>
    <property type="match status" value="1"/>
</dbReference>
<evidence type="ECO:0000256" key="1">
    <source>
        <dbReference type="ARBA" id="ARBA00022737"/>
    </source>
</evidence>
<dbReference type="PANTHER" id="PTHR24198">
    <property type="entry name" value="ANKYRIN REPEAT AND PROTEIN KINASE DOMAIN-CONTAINING PROTEIN"/>
    <property type="match status" value="1"/>
</dbReference>
<dbReference type="InterPro" id="IPR001870">
    <property type="entry name" value="B30.2/SPRY"/>
</dbReference>
<evidence type="ECO:0000256" key="4">
    <source>
        <dbReference type="SAM" id="MobiDB-lite"/>
    </source>
</evidence>
<dbReference type="PRINTS" id="PR01415">
    <property type="entry name" value="ANKYRIN"/>
</dbReference>
<evidence type="ECO:0000256" key="2">
    <source>
        <dbReference type="ARBA" id="ARBA00023043"/>
    </source>
</evidence>
<feature type="repeat" description="ANK" evidence="3">
    <location>
        <begin position="1651"/>
        <end position="1683"/>
    </location>
</feature>
<dbReference type="Gene3D" id="1.25.40.20">
    <property type="entry name" value="Ankyrin repeat-containing domain"/>
    <property type="match status" value="7"/>
</dbReference>
<dbReference type="SUPFAM" id="SSF49899">
    <property type="entry name" value="Concanavalin A-like lectins/glucanases"/>
    <property type="match status" value="1"/>
</dbReference>
<feature type="repeat" description="ANK" evidence="3">
    <location>
        <begin position="1719"/>
        <end position="1751"/>
    </location>
</feature>
<dbReference type="PROSITE" id="PS50297">
    <property type="entry name" value="ANK_REP_REGION"/>
    <property type="match status" value="15"/>
</dbReference>
<reference evidence="6 7" key="1">
    <citation type="submission" date="2018-12" db="EMBL/GenBank/DDBJ databases">
        <title>Draft genome sequence of Xylaria grammica IHI A82.</title>
        <authorList>
            <person name="Buettner E."/>
            <person name="Kellner H."/>
        </authorList>
    </citation>
    <scope>NUCLEOTIDE SEQUENCE [LARGE SCALE GENOMIC DNA]</scope>
    <source>
        <strain evidence="6 7">IHI A82</strain>
    </source>
</reference>
<name>A0A439CP32_9PEZI</name>
<feature type="repeat" description="ANK" evidence="3">
    <location>
        <begin position="1581"/>
        <end position="1613"/>
    </location>
</feature>
<dbReference type="Pfam" id="PF12796">
    <property type="entry name" value="Ank_2"/>
    <property type="match status" value="10"/>
</dbReference>
<feature type="repeat" description="ANK" evidence="3">
    <location>
        <begin position="862"/>
        <end position="894"/>
    </location>
</feature>
<protein>
    <recommendedName>
        <fullName evidence="5">B30.2/SPRY domain-containing protein</fullName>
    </recommendedName>
</protein>
<feature type="region of interest" description="Disordered" evidence="4">
    <location>
        <begin position="2159"/>
        <end position="2190"/>
    </location>
</feature>
<dbReference type="InterPro" id="IPR003877">
    <property type="entry name" value="SPRY_dom"/>
</dbReference>
<feature type="repeat" description="ANK" evidence="3">
    <location>
        <begin position="1825"/>
        <end position="1857"/>
    </location>
</feature>
<dbReference type="SUPFAM" id="SSF48403">
    <property type="entry name" value="Ankyrin repeat"/>
    <property type="match status" value="5"/>
</dbReference>
<dbReference type="Gene3D" id="2.60.120.920">
    <property type="match status" value="1"/>
</dbReference>
<keyword evidence="1" id="KW-0677">Repeat</keyword>
<dbReference type="Pfam" id="PF00622">
    <property type="entry name" value="SPRY"/>
    <property type="match status" value="1"/>
</dbReference>
<evidence type="ECO:0000259" key="5">
    <source>
        <dbReference type="PROSITE" id="PS50188"/>
    </source>
</evidence>
<keyword evidence="2 3" id="KW-0040">ANK repeat</keyword>
<feature type="repeat" description="ANK" evidence="3">
    <location>
        <begin position="966"/>
        <end position="998"/>
    </location>
</feature>
<dbReference type="SUPFAM" id="SSF140860">
    <property type="entry name" value="Pseudo ankyrin repeat-like"/>
    <property type="match status" value="1"/>
</dbReference>
<dbReference type="Proteomes" id="UP000286045">
    <property type="component" value="Unassembled WGS sequence"/>
</dbReference>
<dbReference type="CDD" id="cd12885">
    <property type="entry name" value="SPRY_RanBP_like"/>
    <property type="match status" value="1"/>
</dbReference>
<organism evidence="6 7">
    <name type="scientific">Xylaria grammica</name>
    <dbReference type="NCBI Taxonomy" id="363999"/>
    <lineage>
        <taxon>Eukaryota</taxon>
        <taxon>Fungi</taxon>
        <taxon>Dikarya</taxon>
        <taxon>Ascomycota</taxon>
        <taxon>Pezizomycotina</taxon>
        <taxon>Sordariomycetes</taxon>
        <taxon>Xylariomycetidae</taxon>
        <taxon>Xylariales</taxon>
        <taxon>Xylariaceae</taxon>
        <taxon>Xylaria</taxon>
    </lineage>
</organism>
<dbReference type="PANTHER" id="PTHR24198:SF165">
    <property type="entry name" value="ANKYRIN REPEAT-CONTAINING PROTEIN-RELATED"/>
    <property type="match status" value="1"/>
</dbReference>
<feature type="repeat" description="ANK" evidence="3">
    <location>
        <begin position="1176"/>
        <end position="1208"/>
    </location>
</feature>
<dbReference type="PROSITE" id="PS50088">
    <property type="entry name" value="ANK_REPEAT"/>
    <property type="match status" value="17"/>
</dbReference>